<keyword evidence="3" id="KW-1185">Reference proteome</keyword>
<dbReference type="RefSeq" id="WP_097320962.1">
    <property type="nucleotide sequence ID" value="NZ_OBDY01000006.1"/>
</dbReference>
<evidence type="ECO:0000256" key="1">
    <source>
        <dbReference type="SAM" id="Phobius"/>
    </source>
</evidence>
<keyword evidence="1" id="KW-1133">Transmembrane helix</keyword>
<dbReference type="AlphaFoldDB" id="A0A285HZY0"/>
<accession>A0A285HZY0</accession>
<keyword evidence="1" id="KW-0812">Transmembrane</keyword>
<evidence type="ECO:0000313" key="3">
    <source>
        <dbReference type="Proteomes" id="UP000219612"/>
    </source>
</evidence>
<reference evidence="2 3" key="1">
    <citation type="submission" date="2017-09" db="EMBL/GenBank/DDBJ databases">
        <authorList>
            <person name="Ehlers B."/>
            <person name="Leendertz F.H."/>
        </authorList>
    </citation>
    <scope>NUCLEOTIDE SEQUENCE [LARGE SCALE GENOMIC DNA]</scope>
    <source>
        <strain evidence="2 3">CGMCC 4.6857</strain>
    </source>
</reference>
<dbReference type="EMBL" id="OBDY01000006">
    <property type="protein sequence ID" value="SNY41183.1"/>
    <property type="molecule type" value="Genomic_DNA"/>
</dbReference>
<evidence type="ECO:0000313" key="2">
    <source>
        <dbReference type="EMBL" id="SNY41183.1"/>
    </source>
</evidence>
<dbReference type="Proteomes" id="UP000219612">
    <property type="component" value="Unassembled WGS sequence"/>
</dbReference>
<organism evidence="2 3">
    <name type="scientific">Paractinoplanes atraurantiacus</name>
    <dbReference type="NCBI Taxonomy" id="1036182"/>
    <lineage>
        <taxon>Bacteria</taxon>
        <taxon>Bacillati</taxon>
        <taxon>Actinomycetota</taxon>
        <taxon>Actinomycetes</taxon>
        <taxon>Micromonosporales</taxon>
        <taxon>Micromonosporaceae</taxon>
        <taxon>Paractinoplanes</taxon>
    </lineage>
</organism>
<feature type="transmembrane region" description="Helical" evidence="1">
    <location>
        <begin position="41"/>
        <end position="60"/>
    </location>
</feature>
<name>A0A285HZY0_9ACTN</name>
<dbReference type="OrthoDB" id="4990523at2"/>
<keyword evidence="1" id="KW-0472">Membrane</keyword>
<gene>
    <name evidence="2" type="ORF">SAMN05421748_106135</name>
</gene>
<protein>
    <recommendedName>
        <fullName evidence="4">PH domain-containing protein</fullName>
    </recommendedName>
</protein>
<proteinExistence type="predicted"/>
<sequence>MRRILAMEAAMWRNLFAWALRRPVPLGEGEKAYSYNGVVKPILGVFIGLSVVEIPIFDLIVRKVVPWEPARWIVLVLGVWGLLWMIGFAAGLKRHPHLVGDDGIRVRLGNGVDFLIPWADVVSVSKRYRSLPSNKSVQVEDEAAHVVMGGQTSVDVRLRAGADVRDFEGAPAQALDKAADRTGASMAEVHEVRIYADDPDGFVAAARAGQPEPA</sequence>
<feature type="transmembrane region" description="Helical" evidence="1">
    <location>
        <begin position="72"/>
        <end position="92"/>
    </location>
</feature>
<evidence type="ECO:0008006" key="4">
    <source>
        <dbReference type="Google" id="ProtNLM"/>
    </source>
</evidence>